<geneLocation type="mitochondrion" evidence="9"/>
<evidence type="ECO:0000256" key="2">
    <source>
        <dbReference type="ARBA" id="ARBA00022692"/>
    </source>
</evidence>
<evidence type="ECO:0000313" key="8">
    <source>
        <dbReference type="EMBL" id="CEO96690.1"/>
    </source>
</evidence>
<name>A0A0G4INE6_PLABS</name>
<feature type="transmembrane region" description="Helical" evidence="6">
    <location>
        <begin position="284"/>
        <end position="312"/>
    </location>
</feature>
<evidence type="ECO:0000256" key="6">
    <source>
        <dbReference type="SAM" id="Phobius"/>
    </source>
</evidence>
<feature type="domain" description="TLC" evidence="7">
    <location>
        <begin position="92"/>
        <end position="311"/>
    </location>
</feature>
<dbReference type="GO" id="GO:0016020">
    <property type="term" value="C:membrane"/>
    <property type="evidence" value="ECO:0007669"/>
    <property type="project" value="UniProtKB-SubCell"/>
</dbReference>
<accession>A0A0G4INE6</accession>
<organism evidence="8 10">
    <name type="scientific">Plasmodiophora brassicae</name>
    <name type="common">Clubroot disease agent</name>
    <dbReference type="NCBI Taxonomy" id="37360"/>
    <lineage>
        <taxon>Eukaryota</taxon>
        <taxon>Sar</taxon>
        <taxon>Rhizaria</taxon>
        <taxon>Endomyxa</taxon>
        <taxon>Phytomyxea</taxon>
        <taxon>Plasmodiophorida</taxon>
        <taxon>Plasmodiophoridae</taxon>
        <taxon>Plasmodiophora</taxon>
    </lineage>
</organism>
<evidence type="ECO:0000313" key="11">
    <source>
        <dbReference type="Proteomes" id="UP000290189"/>
    </source>
</evidence>
<dbReference type="GO" id="GO:0055088">
    <property type="term" value="P:lipid homeostasis"/>
    <property type="evidence" value="ECO:0007669"/>
    <property type="project" value="TreeGrafter"/>
</dbReference>
<keyword evidence="4 5" id="KW-0472">Membrane</keyword>
<dbReference type="InterPro" id="IPR050846">
    <property type="entry name" value="TLCD"/>
</dbReference>
<reference evidence="9 11" key="2">
    <citation type="submission" date="2018-03" db="EMBL/GenBank/DDBJ databases">
        <authorList>
            <person name="Fogelqvist J."/>
        </authorList>
    </citation>
    <scope>NUCLEOTIDE SEQUENCE [LARGE SCALE GENOMIC DNA]</scope>
</reference>
<dbReference type="OrthoDB" id="10266980at2759"/>
<dbReference type="Proteomes" id="UP000039324">
    <property type="component" value="Unassembled WGS sequence"/>
</dbReference>
<dbReference type="AlphaFoldDB" id="A0A0G4INE6"/>
<evidence type="ECO:0000256" key="5">
    <source>
        <dbReference type="PROSITE-ProRule" id="PRU00205"/>
    </source>
</evidence>
<dbReference type="EMBL" id="OVEO01000004">
    <property type="protein sequence ID" value="SPQ95353.1"/>
    <property type="molecule type" value="Genomic_DNA"/>
</dbReference>
<evidence type="ECO:0000256" key="1">
    <source>
        <dbReference type="ARBA" id="ARBA00004141"/>
    </source>
</evidence>
<feature type="transmembrane region" description="Helical" evidence="6">
    <location>
        <begin position="34"/>
        <end position="55"/>
    </location>
</feature>
<feature type="transmembrane region" description="Helical" evidence="6">
    <location>
        <begin position="161"/>
        <end position="180"/>
    </location>
</feature>
<dbReference type="GO" id="GO:0005783">
    <property type="term" value="C:endoplasmic reticulum"/>
    <property type="evidence" value="ECO:0007669"/>
    <property type="project" value="TreeGrafter"/>
</dbReference>
<protein>
    <recommendedName>
        <fullName evidence="7">TLC domain-containing protein</fullName>
    </recommendedName>
</protein>
<feature type="transmembrane region" description="Helical" evidence="6">
    <location>
        <begin position="101"/>
        <end position="119"/>
    </location>
</feature>
<keyword evidence="9" id="KW-0496">Mitochondrion</keyword>
<evidence type="ECO:0000313" key="9">
    <source>
        <dbReference type="EMBL" id="SPQ95353.1"/>
    </source>
</evidence>
<proteinExistence type="predicted"/>
<evidence type="ECO:0000256" key="3">
    <source>
        <dbReference type="ARBA" id="ARBA00022989"/>
    </source>
</evidence>
<dbReference type="PANTHER" id="PTHR13439:SF0">
    <property type="entry name" value="TOPOISOMERASE I DAMAGE AFFECTED PROTEIN 4"/>
    <property type="match status" value="1"/>
</dbReference>
<sequence>MTRRCMNKVIAGPGCVSVTNAPWWAAWSAKRADLCAVLWSAALLLLLLLPIMIGLSLLGQYWPVVACSCVFFQVFGAVFRRWLPHGLAKDDADLREFSGRAASSVHALVALCGAALALLSPSDIHRDHLFGVSHASSVVVAISCGYFLHDTIDCLMVFEKKNIPFLMHHVMGVILYGLALAPLLQYWGAMLLTWEASTPLMNARWAFIKLKLTQHPAFQYIQLCFAFTFIAVRNVAGIIMSYHIWVELLPWCLPSHASKTSLVQVQNPLYDSARPLHPVVPGLFLAFNVLFNLLNAMWGWQIVSKAVAIFILPSKSKSQKDD</sequence>
<dbReference type="PROSITE" id="PS50922">
    <property type="entry name" value="TLC"/>
    <property type="match status" value="1"/>
</dbReference>
<evidence type="ECO:0000256" key="4">
    <source>
        <dbReference type="ARBA" id="ARBA00023136"/>
    </source>
</evidence>
<dbReference type="EMBL" id="CDSF01000076">
    <property type="protein sequence ID" value="CEO96690.1"/>
    <property type="molecule type" value="Genomic_DNA"/>
</dbReference>
<feature type="transmembrane region" description="Helical" evidence="6">
    <location>
        <begin position="61"/>
        <end position="80"/>
    </location>
</feature>
<keyword evidence="10" id="KW-1185">Reference proteome</keyword>
<feature type="transmembrane region" description="Helical" evidence="6">
    <location>
        <begin position="220"/>
        <end position="245"/>
    </location>
</feature>
<gene>
    <name evidence="8" type="ORF">PBRA_005294</name>
    <name evidence="9" type="ORF">PLBR_LOCUS2568</name>
</gene>
<evidence type="ECO:0000259" key="7">
    <source>
        <dbReference type="PROSITE" id="PS50922"/>
    </source>
</evidence>
<dbReference type="Proteomes" id="UP000290189">
    <property type="component" value="Unassembled WGS sequence"/>
</dbReference>
<comment type="subcellular location">
    <subcellularLocation>
        <location evidence="1">Membrane</location>
        <topology evidence="1">Multi-pass membrane protein</topology>
    </subcellularLocation>
</comment>
<dbReference type="InterPro" id="IPR006634">
    <property type="entry name" value="TLC-dom"/>
</dbReference>
<dbReference type="SMART" id="SM00724">
    <property type="entry name" value="TLC"/>
    <property type="match status" value="1"/>
</dbReference>
<dbReference type="PANTHER" id="PTHR13439">
    <property type="entry name" value="CT120 PROTEIN"/>
    <property type="match status" value="1"/>
</dbReference>
<dbReference type="STRING" id="37360.A0A0G4INE6"/>
<dbReference type="Pfam" id="PF03798">
    <property type="entry name" value="TRAM_LAG1_CLN8"/>
    <property type="match status" value="1"/>
</dbReference>
<evidence type="ECO:0000313" key="10">
    <source>
        <dbReference type="Proteomes" id="UP000039324"/>
    </source>
</evidence>
<keyword evidence="3 6" id="KW-1133">Transmembrane helix</keyword>
<reference evidence="8 10" key="1">
    <citation type="submission" date="2015-02" db="EMBL/GenBank/DDBJ databases">
        <authorList>
            <person name="Chooi Y.-H."/>
        </authorList>
    </citation>
    <scope>NUCLEOTIDE SEQUENCE [LARGE SCALE GENOMIC DNA]</scope>
    <source>
        <strain evidence="8">E3</strain>
    </source>
</reference>
<keyword evidence="2 5" id="KW-0812">Transmembrane</keyword>